<evidence type="ECO:0000313" key="9">
    <source>
        <dbReference type="Proteomes" id="UP000266841"/>
    </source>
</evidence>
<dbReference type="Proteomes" id="UP000266841">
    <property type="component" value="Unassembled WGS sequence"/>
</dbReference>
<keyword evidence="2" id="KW-0813">Transport</keyword>
<dbReference type="AlphaFoldDB" id="K0TAY9"/>
<dbReference type="EMBL" id="AGNL01002645">
    <property type="protein sequence ID" value="EJK75933.1"/>
    <property type="molecule type" value="Genomic_DNA"/>
</dbReference>
<evidence type="ECO:0008006" key="10">
    <source>
        <dbReference type="Google" id="ProtNLM"/>
    </source>
</evidence>
<accession>K0TAY9</accession>
<comment type="caution">
    <text evidence="8">The sequence shown here is derived from an EMBL/GenBank/DDBJ whole genome shotgun (WGS) entry which is preliminary data.</text>
</comment>
<dbReference type="OrthoDB" id="46927at2759"/>
<feature type="transmembrane region" description="Helical" evidence="7">
    <location>
        <begin position="218"/>
        <end position="241"/>
    </location>
</feature>
<dbReference type="PANTHER" id="PTHR10778">
    <property type="entry name" value="SOLUTE CARRIER FAMILY 35 MEMBER B"/>
    <property type="match status" value="1"/>
</dbReference>
<proteinExistence type="predicted"/>
<dbReference type="InterPro" id="IPR013657">
    <property type="entry name" value="SCL35B1-4/HUT1"/>
</dbReference>
<evidence type="ECO:0000256" key="1">
    <source>
        <dbReference type="ARBA" id="ARBA00004141"/>
    </source>
</evidence>
<organism evidence="8 9">
    <name type="scientific">Thalassiosira oceanica</name>
    <name type="common">Marine diatom</name>
    <dbReference type="NCBI Taxonomy" id="159749"/>
    <lineage>
        <taxon>Eukaryota</taxon>
        <taxon>Sar</taxon>
        <taxon>Stramenopiles</taxon>
        <taxon>Ochrophyta</taxon>
        <taxon>Bacillariophyta</taxon>
        <taxon>Coscinodiscophyceae</taxon>
        <taxon>Thalassiosirophycidae</taxon>
        <taxon>Thalassiosirales</taxon>
        <taxon>Thalassiosiraceae</taxon>
        <taxon>Thalassiosira</taxon>
    </lineage>
</organism>
<reference evidence="8 9" key="1">
    <citation type="journal article" date="2012" name="Genome Biol.">
        <title>Genome and low-iron response of an oceanic diatom adapted to chronic iron limitation.</title>
        <authorList>
            <person name="Lommer M."/>
            <person name="Specht M."/>
            <person name="Roy A.S."/>
            <person name="Kraemer L."/>
            <person name="Andreson R."/>
            <person name="Gutowska M.A."/>
            <person name="Wolf J."/>
            <person name="Bergner S.V."/>
            <person name="Schilhabel M.B."/>
            <person name="Klostermeier U.C."/>
            <person name="Beiko R.G."/>
            <person name="Rosenstiel P."/>
            <person name="Hippler M."/>
            <person name="Laroche J."/>
        </authorList>
    </citation>
    <scope>NUCLEOTIDE SEQUENCE [LARGE SCALE GENOMIC DNA]</scope>
    <source>
        <strain evidence="8 9">CCMP1005</strain>
    </source>
</reference>
<protein>
    <recommendedName>
        <fullName evidence="10">Sugar phosphate transporter domain-containing protein</fullName>
    </recommendedName>
</protein>
<feature type="transmembrane region" description="Helical" evidence="7">
    <location>
        <begin position="247"/>
        <end position="267"/>
    </location>
</feature>
<dbReference type="OMA" id="VWEYASA"/>
<dbReference type="SUPFAM" id="SSF103481">
    <property type="entry name" value="Multidrug resistance efflux transporter EmrE"/>
    <property type="match status" value="1"/>
</dbReference>
<evidence type="ECO:0000256" key="3">
    <source>
        <dbReference type="ARBA" id="ARBA00022692"/>
    </source>
</evidence>
<dbReference type="InterPro" id="IPR037185">
    <property type="entry name" value="EmrE-like"/>
</dbReference>
<dbReference type="Pfam" id="PF08449">
    <property type="entry name" value="UAA"/>
    <property type="match status" value="2"/>
</dbReference>
<comment type="subcellular location">
    <subcellularLocation>
        <location evidence="1">Membrane</location>
        <topology evidence="1">Multi-pass membrane protein</topology>
    </subcellularLocation>
</comment>
<dbReference type="PANTHER" id="PTHR10778:SF8">
    <property type="entry name" value="ADENOSINE 3'-PHOSPHO 5'-PHOSPHOSULFATE TRANSPORTER 2"/>
    <property type="match status" value="1"/>
</dbReference>
<dbReference type="GO" id="GO:0000139">
    <property type="term" value="C:Golgi membrane"/>
    <property type="evidence" value="ECO:0007669"/>
    <property type="project" value="TreeGrafter"/>
</dbReference>
<evidence type="ECO:0000313" key="8">
    <source>
        <dbReference type="EMBL" id="EJK75933.1"/>
    </source>
</evidence>
<gene>
    <name evidence="8" type="ORF">THAOC_02326</name>
</gene>
<evidence type="ECO:0000256" key="4">
    <source>
        <dbReference type="ARBA" id="ARBA00022989"/>
    </source>
</evidence>
<name>K0TAY9_THAOC</name>
<feature type="transmembrane region" description="Helical" evidence="7">
    <location>
        <begin position="39"/>
        <end position="59"/>
    </location>
</feature>
<keyword evidence="9" id="KW-1185">Reference proteome</keyword>
<keyword evidence="5 7" id="KW-0472">Membrane</keyword>
<feature type="region of interest" description="Disordered" evidence="6">
    <location>
        <begin position="161"/>
        <end position="206"/>
    </location>
</feature>
<feature type="transmembrane region" description="Helical" evidence="7">
    <location>
        <begin position="274"/>
        <end position="295"/>
    </location>
</feature>
<dbReference type="GO" id="GO:0005789">
    <property type="term" value="C:endoplasmic reticulum membrane"/>
    <property type="evidence" value="ECO:0007669"/>
    <property type="project" value="TreeGrafter"/>
</dbReference>
<keyword evidence="3 7" id="KW-0812">Transmembrane</keyword>
<feature type="transmembrane region" description="Helical" evidence="7">
    <location>
        <begin position="301"/>
        <end position="320"/>
    </location>
</feature>
<evidence type="ECO:0000256" key="5">
    <source>
        <dbReference type="ARBA" id="ARBA00023136"/>
    </source>
</evidence>
<evidence type="ECO:0000256" key="2">
    <source>
        <dbReference type="ARBA" id="ARBA00022448"/>
    </source>
</evidence>
<keyword evidence="4 7" id="KW-1133">Transmembrane helix</keyword>
<evidence type="ECO:0000256" key="7">
    <source>
        <dbReference type="SAM" id="Phobius"/>
    </source>
</evidence>
<sequence>MFQFGFCIIVPLIFSGKGVLRDFPASVRELFTYIKLSAVVYGATALSTASLGFAGVSYVTKVVFKSSKLIPTMVVGVVMERAGFSSRKRSYSPYDYAAAVMLCLGAVGFAYSPSKAGLDGDVDGEGRQARFGEHGIGIALLSASVFCDAIVPNVQENLMQSGSAGHSKAAPSSKESGDDEEIEMQSLVKDTKDSRSTLPKRDQKGLSSQSLMVNTNSVGFSCLLLSTLAYSSFVPIVKHLAENQHSALMHLTVGCGLGAAVMSYMEIIKRSGPAVAVATATLRKVVTVILSYIVFPKHMTLTHIFSGILVAGGMCVSYVGRGKR</sequence>
<evidence type="ECO:0000256" key="6">
    <source>
        <dbReference type="SAM" id="MobiDB-lite"/>
    </source>
</evidence>
<feature type="compositionally biased region" description="Basic and acidic residues" evidence="6">
    <location>
        <begin position="189"/>
        <end position="204"/>
    </location>
</feature>
<dbReference type="eggNOG" id="KOG1582">
    <property type="taxonomic scope" value="Eukaryota"/>
</dbReference>
<dbReference type="GO" id="GO:0046964">
    <property type="term" value="F:3'-phosphoadenosine 5'-phosphosulfate transmembrane transporter activity"/>
    <property type="evidence" value="ECO:0007669"/>
    <property type="project" value="TreeGrafter"/>
</dbReference>